<protein>
    <submittedName>
        <fullName evidence="1">Uncharacterized protein</fullName>
    </submittedName>
</protein>
<dbReference type="AlphaFoldDB" id="A0A835VAJ3"/>
<reference evidence="3 4" key="1">
    <citation type="journal article" date="2020" name="Nat. Food">
        <title>A phased Vanilla planifolia genome enables genetic improvement of flavour and production.</title>
        <authorList>
            <person name="Hasing T."/>
            <person name="Tang H."/>
            <person name="Brym M."/>
            <person name="Khazi F."/>
            <person name="Huang T."/>
            <person name="Chambers A.H."/>
        </authorList>
    </citation>
    <scope>NUCLEOTIDE SEQUENCE [LARGE SCALE GENOMIC DNA]</scope>
    <source>
        <tissue evidence="1">Leaf</tissue>
    </source>
</reference>
<dbReference type="EMBL" id="JADCNL010000002">
    <property type="protein sequence ID" value="KAG0491572.1"/>
    <property type="molecule type" value="Genomic_DNA"/>
</dbReference>
<name>A0A835VAJ3_VANPL</name>
<comment type="caution">
    <text evidence="1">The sequence shown here is derived from an EMBL/GenBank/DDBJ whole genome shotgun (WGS) entry which is preliminary data.</text>
</comment>
<evidence type="ECO:0000313" key="2">
    <source>
        <dbReference type="EMBL" id="KAG0493623.1"/>
    </source>
</evidence>
<sequence>MDKRLQQLAGIKYALYQREGNLGGFAISWEEGGPQVRVHKENQLRRDKAVKRRWDVGGLDSWGMWKMSTGDAVLRRREGEPWSKSRNRRKKSRP</sequence>
<dbReference type="Proteomes" id="UP000639772">
    <property type="component" value="Unassembled WGS sequence"/>
</dbReference>
<accession>A0A835VAJ3</accession>
<gene>
    <name evidence="2" type="ORF">HPP92_004617</name>
    <name evidence="1" type="ORF">HPP92_004970</name>
</gene>
<evidence type="ECO:0000313" key="1">
    <source>
        <dbReference type="EMBL" id="KAG0491572.1"/>
    </source>
</evidence>
<proteinExistence type="predicted"/>
<evidence type="ECO:0000313" key="3">
    <source>
        <dbReference type="Proteomes" id="UP000636800"/>
    </source>
</evidence>
<keyword evidence="3" id="KW-1185">Reference proteome</keyword>
<dbReference type="Proteomes" id="UP000636800">
    <property type="component" value="Chromosome 2"/>
</dbReference>
<evidence type="ECO:0000313" key="4">
    <source>
        <dbReference type="Proteomes" id="UP000639772"/>
    </source>
</evidence>
<dbReference type="EMBL" id="JADCNM010000002">
    <property type="protein sequence ID" value="KAG0493623.1"/>
    <property type="molecule type" value="Genomic_DNA"/>
</dbReference>
<organism evidence="1 3">
    <name type="scientific">Vanilla planifolia</name>
    <name type="common">Vanilla</name>
    <dbReference type="NCBI Taxonomy" id="51239"/>
    <lineage>
        <taxon>Eukaryota</taxon>
        <taxon>Viridiplantae</taxon>
        <taxon>Streptophyta</taxon>
        <taxon>Embryophyta</taxon>
        <taxon>Tracheophyta</taxon>
        <taxon>Spermatophyta</taxon>
        <taxon>Magnoliopsida</taxon>
        <taxon>Liliopsida</taxon>
        <taxon>Asparagales</taxon>
        <taxon>Orchidaceae</taxon>
        <taxon>Vanilloideae</taxon>
        <taxon>Vanilleae</taxon>
        <taxon>Vanilla</taxon>
    </lineage>
</organism>